<evidence type="ECO:0000256" key="1">
    <source>
        <dbReference type="SAM" id="MobiDB-lite"/>
    </source>
</evidence>
<evidence type="ECO:0000313" key="4">
    <source>
        <dbReference type="Proteomes" id="UP000799750"/>
    </source>
</evidence>
<dbReference type="EMBL" id="MU004181">
    <property type="protein sequence ID" value="KAF2502925.1"/>
    <property type="molecule type" value="Genomic_DNA"/>
</dbReference>
<keyword evidence="2" id="KW-0472">Membrane</keyword>
<feature type="region of interest" description="Disordered" evidence="1">
    <location>
        <begin position="88"/>
        <end position="183"/>
    </location>
</feature>
<organism evidence="3 4">
    <name type="scientific">Lophium mytilinum</name>
    <dbReference type="NCBI Taxonomy" id="390894"/>
    <lineage>
        <taxon>Eukaryota</taxon>
        <taxon>Fungi</taxon>
        <taxon>Dikarya</taxon>
        <taxon>Ascomycota</taxon>
        <taxon>Pezizomycotina</taxon>
        <taxon>Dothideomycetes</taxon>
        <taxon>Pleosporomycetidae</taxon>
        <taxon>Mytilinidiales</taxon>
        <taxon>Mytilinidiaceae</taxon>
        <taxon>Lophium</taxon>
    </lineage>
</organism>
<keyword evidence="2" id="KW-1133">Transmembrane helix</keyword>
<keyword evidence="2" id="KW-0812">Transmembrane</keyword>
<gene>
    <name evidence="3" type="ORF">BU16DRAFT_588333</name>
</gene>
<proteinExistence type="predicted"/>
<evidence type="ECO:0000256" key="2">
    <source>
        <dbReference type="SAM" id="Phobius"/>
    </source>
</evidence>
<name>A0A6A6RDU8_9PEZI</name>
<accession>A0A6A6RDU8</accession>
<dbReference type="OrthoDB" id="10353139at2759"/>
<dbReference type="Proteomes" id="UP000799750">
    <property type="component" value="Unassembled WGS sequence"/>
</dbReference>
<sequence>MPPMQSLVGRADEPAPTNIPSCWKTGVIFPCTVSKSFFSGVPTPETYKTPDPLDTKKVVAILVPSALGFAVLFALSIVLCRCRTRNNAPREEEAGARTLHHRRRGPDAPPLAIVTQVSRGAQQARREPPPRLQARQQSPKEYNIVGKEETNPIREGWFKPKEDDEARSQAPQRPALPWERPDLSHMARGPRRMVMNLAEPAKPPRVYLKTGMHPNLEFNEENAWAFTPIPPRSSPIENSLKARSPPTPPLPPRKVVQVRRHCHPETKYGPDTAWAFELRT</sequence>
<feature type="region of interest" description="Disordered" evidence="1">
    <location>
        <begin position="233"/>
        <end position="255"/>
    </location>
</feature>
<reference evidence="3" key="1">
    <citation type="journal article" date="2020" name="Stud. Mycol.">
        <title>101 Dothideomycetes genomes: a test case for predicting lifestyles and emergence of pathogens.</title>
        <authorList>
            <person name="Haridas S."/>
            <person name="Albert R."/>
            <person name="Binder M."/>
            <person name="Bloem J."/>
            <person name="Labutti K."/>
            <person name="Salamov A."/>
            <person name="Andreopoulos B."/>
            <person name="Baker S."/>
            <person name="Barry K."/>
            <person name="Bills G."/>
            <person name="Bluhm B."/>
            <person name="Cannon C."/>
            <person name="Castanera R."/>
            <person name="Culley D."/>
            <person name="Daum C."/>
            <person name="Ezra D."/>
            <person name="Gonzalez J."/>
            <person name="Henrissat B."/>
            <person name="Kuo A."/>
            <person name="Liang C."/>
            <person name="Lipzen A."/>
            <person name="Lutzoni F."/>
            <person name="Magnuson J."/>
            <person name="Mondo S."/>
            <person name="Nolan M."/>
            <person name="Ohm R."/>
            <person name="Pangilinan J."/>
            <person name="Park H.-J."/>
            <person name="Ramirez L."/>
            <person name="Alfaro M."/>
            <person name="Sun H."/>
            <person name="Tritt A."/>
            <person name="Yoshinaga Y."/>
            <person name="Zwiers L.-H."/>
            <person name="Turgeon B."/>
            <person name="Goodwin S."/>
            <person name="Spatafora J."/>
            <person name="Crous P."/>
            <person name="Grigoriev I."/>
        </authorList>
    </citation>
    <scope>NUCLEOTIDE SEQUENCE</scope>
    <source>
        <strain evidence="3">CBS 269.34</strain>
    </source>
</reference>
<dbReference type="AlphaFoldDB" id="A0A6A6RDU8"/>
<evidence type="ECO:0000313" key="3">
    <source>
        <dbReference type="EMBL" id="KAF2502925.1"/>
    </source>
</evidence>
<keyword evidence="4" id="KW-1185">Reference proteome</keyword>
<protein>
    <submittedName>
        <fullName evidence="3">Uncharacterized protein</fullName>
    </submittedName>
</protein>
<feature type="compositionally biased region" description="Basic and acidic residues" evidence="1">
    <location>
        <begin position="146"/>
        <end position="167"/>
    </location>
</feature>
<feature type="transmembrane region" description="Helical" evidence="2">
    <location>
        <begin position="58"/>
        <end position="80"/>
    </location>
</feature>